<evidence type="ECO:0008006" key="4">
    <source>
        <dbReference type="Google" id="ProtNLM"/>
    </source>
</evidence>
<dbReference type="EMBL" id="RKLT01000047">
    <property type="protein sequence ID" value="MBX0298256.1"/>
    <property type="molecule type" value="Genomic_DNA"/>
</dbReference>
<evidence type="ECO:0000313" key="3">
    <source>
        <dbReference type="Proteomes" id="UP001430455"/>
    </source>
</evidence>
<dbReference type="RefSeq" id="WP_220582832.1">
    <property type="nucleotide sequence ID" value="NZ_RKLT01000047.1"/>
</dbReference>
<dbReference type="InterPro" id="IPR055685">
    <property type="entry name" value="DUF7261"/>
</dbReference>
<dbReference type="Proteomes" id="UP001430455">
    <property type="component" value="Unassembled WGS sequence"/>
</dbReference>
<organism evidence="2 3">
    <name type="scientific">Haloarcula nitratireducens</name>
    <dbReference type="NCBI Taxonomy" id="2487749"/>
    <lineage>
        <taxon>Archaea</taxon>
        <taxon>Methanobacteriati</taxon>
        <taxon>Methanobacteriota</taxon>
        <taxon>Stenosarchaea group</taxon>
        <taxon>Halobacteria</taxon>
        <taxon>Halobacteriales</taxon>
        <taxon>Haloarculaceae</taxon>
        <taxon>Haloarcula</taxon>
    </lineage>
</organism>
<keyword evidence="3" id="KW-1185">Reference proteome</keyword>
<dbReference type="Pfam" id="PF23922">
    <property type="entry name" value="DUF7261"/>
    <property type="match status" value="1"/>
</dbReference>
<keyword evidence="1" id="KW-0472">Membrane</keyword>
<evidence type="ECO:0000313" key="2">
    <source>
        <dbReference type="EMBL" id="MBX0298256.1"/>
    </source>
</evidence>
<proteinExistence type="predicted"/>
<evidence type="ECO:0000256" key="1">
    <source>
        <dbReference type="SAM" id="Phobius"/>
    </source>
</evidence>
<gene>
    <name evidence="2" type="ORF">EGH23_25695</name>
</gene>
<reference evidence="2 3" key="1">
    <citation type="submission" date="2021-06" db="EMBL/GenBank/DDBJ databases">
        <title>Halomicroarcula sp. a new haloarchaeum isolated from saline soil.</title>
        <authorList>
            <person name="Duran-Viseras A."/>
            <person name="Sanchez-Porro C."/>
            <person name="Ventosa A."/>
        </authorList>
    </citation>
    <scope>NUCLEOTIDE SEQUENCE [LARGE SCALE GENOMIC DNA]</scope>
    <source>
        <strain evidence="2 3">F27</strain>
    </source>
</reference>
<dbReference type="AlphaFoldDB" id="A0AAW4PLJ3"/>
<keyword evidence="1" id="KW-1133">Transmembrane helix</keyword>
<sequence>MADVTDRDRGQLIVITGLAIALALVVMVLLLNSVIYTGNLATRSVDAGSQSAIAYQQTTTDGVGAIVDRVNTRNYTSWSAAQANVTENISTYDAVAGRQYLDRGTVATINEPSLTTTDGYLIRHSNTSRAFTSANTTVLATGRQANWTVAQDVERVRNHQLTVTESSLTQTTTPQQGFSVAVVENGTSSQWHTYIYKNSTHILLAVKNESDTSPTPLPSCAVSGPTATIDLTTGTVNGTDCPGLTWAKGVSGPYDVEYQNGDAARGTYELTVAQSAGMDTLRDTHLYGPTSGQSPSYSYAVYSTSFEIVYETRTLHYRAPVRVAPEEPA</sequence>
<feature type="transmembrane region" description="Helical" evidence="1">
    <location>
        <begin position="12"/>
        <end position="36"/>
    </location>
</feature>
<comment type="caution">
    <text evidence="2">The sequence shown here is derived from an EMBL/GenBank/DDBJ whole genome shotgun (WGS) entry which is preliminary data.</text>
</comment>
<name>A0AAW4PLJ3_9EURY</name>
<accession>A0AAW4PLJ3</accession>
<protein>
    <recommendedName>
        <fullName evidence="4">Flagellin</fullName>
    </recommendedName>
</protein>
<keyword evidence="1" id="KW-0812">Transmembrane</keyword>